<accession>A0A0D2VPG9</accession>
<dbReference type="SUPFAM" id="SSF103506">
    <property type="entry name" value="Mitochondrial carrier"/>
    <property type="match status" value="1"/>
</dbReference>
<evidence type="ECO:0000256" key="8">
    <source>
        <dbReference type="ARBA" id="ARBA00023136"/>
    </source>
</evidence>
<organism evidence="12 13">
    <name type="scientific">Capsaspora owczarzaki (strain ATCC 30864)</name>
    <dbReference type="NCBI Taxonomy" id="595528"/>
    <lineage>
        <taxon>Eukaryota</taxon>
        <taxon>Filasterea</taxon>
        <taxon>Capsaspora</taxon>
    </lineage>
</organism>
<keyword evidence="13" id="KW-1185">Reference proteome</keyword>
<feature type="compositionally biased region" description="Polar residues" evidence="11">
    <location>
        <begin position="131"/>
        <end position="142"/>
    </location>
</feature>
<name>A0A0D2VPG9_CAPO3</name>
<evidence type="ECO:0000256" key="11">
    <source>
        <dbReference type="SAM" id="MobiDB-lite"/>
    </source>
</evidence>
<dbReference type="eggNOG" id="KOG0762">
    <property type="taxonomic scope" value="Eukaryota"/>
</dbReference>
<evidence type="ECO:0000256" key="9">
    <source>
        <dbReference type="PROSITE-ProRule" id="PRU00282"/>
    </source>
</evidence>
<evidence type="ECO:0000313" key="12">
    <source>
        <dbReference type="EMBL" id="KJE92377.1"/>
    </source>
</evidence>
<keyword evidence="4 9" id="KW-0812">Transmembrane</keyword>
<evidence type="ECO:0000256" key="4">
    <source>
        <dbReference type="ARBA" id="ARBA00022692"/>
    </source>
</evidence>
<feature type="repeat" description="Solcar" evidence="9">
    <location>
        <begin position="368"/>
        <end position="455"/>
    </location>
</feature>
<feature type="region of interest" description="Disordered" evidence="11">
    <location>
        <begin position="177"/>
        <end position="200"/>
    </location>
</feature>
<dbReference type="InParanoid" id="A0A0D2VPG9"/>
<evidence type="ECO:0000256" key="5">
    <source>
        <dbReference type="ARBA" id="ARBA00022737"/>
    </source>
</evidence>
<keyword evidence="7" id="KW-0496">Mitochondrion</keyword>
<evidence type="ECO:0000256" key="7">
    <source>
        <dbReference type="ARBA" id="ARBA00023128"/>
    </source>
</evidence>
<keyword evidence="8 9" id="KW-0472">Membrane</keyword>
<evidence type="ECO:0000256" key="10">
    <source>
        <dbReference type="RuleBase" id="RU000488"/>
    </source>
</evidence>
<dbReference type="RefSeq" id="XP_004364196.1">
    <property type="nucleotide sequence ID" value="XM_004364139.2"/>
</dbReference>
<evidence type="ECO:0000256" key="1">
    <source>
        <dbReference type="ARBA" id="ARBA00004225"/>
    </source>
</evidence>
<feature type="compositionally biased region" description="Low complexity" evidence="11">
    <location>
        <begin position="143"/>
        <end position="163"/>
    </location>
</feature>
<feature type="region of interest" description="Disordered" evidence="11">
    <location>
        <begin position="131"/>
        <end position="165"/>
    </location>
</feature>
<dbReference type="Gene3D" id="1.50.40.10">
    <property type="entry name" value="Mitochondrial carrier domain"/>
    <property type="match status" value="2"/>
</dbReference>
<dbReference type="GO" id="GO:0022857">
    <property type="term" value="F:transmembrane transporter activity"/>
    <property type="evidence" value="ECO:0007669"/>
    <property type="project" value="TreeGrafter"/>
</dbReference>
<keyword evidence="3 10" id="KW-0813">Transport</keyword>
<feature type="repeat" description="Solcar" evidence="9">
    <location>
        <begin position="179"/>
        <end position="278"/>
    </location>
</feature>
<dbReference type="OrthoDB" id="434783at2759"/>
<keyword evidence="6" id="KW-1133">Transmembrane helix</keyword>
<evidence type="ECO:0000256" key="3">
    <source>
        <dbReference type="ARBA" id="ARBA00022448"/>
    </source>
</evidence>
<dbReference type="PROSITE" id="PS50920">
    <property type="entry name" value="SOLCAR"/>
    <property type="match status" value="3"/>
</dbReference>
<dbReference type="PANTHER" id="PTHR45624">
    <property type="entry name" value="MITOCHONDRIAL BASIC AMINO ACIDS TRANSPORTER-RELATED"/>
    <property type="match status" value="1"/>
</dbReference>
<feature type="repeat" description="Solcar" evidence="9">
    <location>
        <begin position="1"/>
        <end position="86"/>
    </location>
</feature>
<protein>
    <submittedName>
        <fullName evidence="12">Solute carrier family 25</fullName>
    </submittedName>
</protein>
<dbReference type="GO" id="GO:0031966">
    <property type="term" value="C:mitochondrial membrane"/>
    <property type="evidence" value="ECO:0007669"/>
    <property type="project" value="UniProtKB-SubCell"/>
</dbReference>
<gene>
    <name evidence="12" type="ORF">CAOG_003357</name>
</gene>
<reference evidence="13" key="1">
    <citation type="submission" date="2011-02" db="EMBL/GenBank/DDBJ databases">
        <title>The Genome Sequence of Capsaspora owczarzaki ATCC 30864.</title>
        <authorList>
            <person name="Russ C."/>
            <person name="Cuomo C."/>
            <person name="Burger G."/>
            <person name="Gray M.W."/>
            <person name="Holland P.W.H."/>
            <person name="King N."/>
            <person name="Lang F.B.F."/>
            <person name="Roger A.J."/>
            <person name="Ruiz-Trillo I."/>
            <person name="Young S.K."/>
            <person name="Zeng Q."/>
            <person name="Gargeya S."/>
            <person name="Alvarado L."/>
            <person name="Berlin A."/>
            <person name="Chapman S.B."/>
            <person name="Chen Z."/>
            <person name="Freedman E."/>
            <person name="Gellesch M."/>
            <person name="Goldberg J."/>
            <person name="Griggs A."/>
            <person name="Gujja S."/>
            <person name="Heilman E."/>
            <person name="Heiman D."/>
            <person name="Howarth C."/>
            <person name="Mehta T."/>
            <person name="Neiman D."/>
            <person name="Pearson M."/>
            <person name="Roberts A."/>
            <person name="Saif S."/>
            <person name="Shea T."/>
            <person name="Shenoy N."/>
            <person name="Sisk P."/>
            <person name="Stolte C."/>
            <person name="Sykes S."/>
            <person name="White J."/>
            <person name="Yandava C."/>
            <person name="Haas B."/>
            <person name="Nusbaum C."/>
            <person name="Birren B."/>
        </authorList>
    </citation>
    <scope>NUCLEOTIDE SEQUENCE</scope>
    <source>
        <strain evidence="13">ATCC 30864</strain>
    </source>
</reference>
<dbReference type="InterPro" id="IPR018108">
    <property type="entry name" value="MCP_transmembrane"/>
</dbReference>
<sequence length="461" mass="48373">MPTVEFLAGLVSGAISTVVTHPFDTVKVKMQVTTGRAAYKGMLHCAVDIVRTEGVLALYSGMVPPLLARPFVQAAGFGIMGELRSLMNVSVQDGSLKHVCTVSLAGGLTGVSLAALMSPVELVKIKLQEQGRSAQAGNPTNEASPGSSTSTNTTHNGNASSSAKASQRQYSTWWSKASSSSPNRLLGSAPSAPSSFVGSSPQTAATVLQNASKQLRPFSSGPAAELSEPPYAGTADCAKRIFAQHGVRGLFQGMWSTCLRNGLGWASFFVVSDICKLRFQPEGGAQPAGARVASAAAQPPPVNPPPVEATQSTWKDALRKAKSLLVKPKPSIDNEVIVTSGGQLVVEFVKHPAVPGLATLPEAPPARFGITTLLVSGGLAGLASCMIAMPADLIKSRMQVQSFAAPKYTSIMDCARQSWVEGGWRVFYKGLYPAVLRNVIGSAAVLLAYEETLHLLHRFDA</sequence>
<evidence type="ECO:0000256" key="2">
    <source>
        <dbReference type="ARBA" id="ARBA00006375"/>
    </source>
</evidence>
<evidence type="ECO:0000256" key="6">
    <source>
        <dbReference type="ARBA" id="ARBA00022989"/>
    </source>
</evidence>
<feature type="compositionally biased region" description="Polar residues" evidence="11">
    <location>
        <begin position="191"/>
        <end position="200"/>
    </location>
</feature>
<dbReference type="InterPro" id="IPR023395">
    <property type="entry name" value="MCP_dom_sf"/>
</dbReference>
<evidence type="ECO:0000313" key="13">
    <source>
        <dbReference type="Proteomes" id="UP000008743"/>
    </source>
</evidence>
<dbReference type="AlphaFoldDB" id="A0A0D2VPG9"/>
<dbReference type="Proteomes" id="UP000008743">
    <property type="component" value="Unassembled WGS sequence"/>
</dbReference>
<dbReference type="PhylomeDB" id="A0A0D2VPG9"/>
<keyword evidence="5" id="KW-0677">Repeat</keyword>
<dbReference type="InterPro" id="IPR050567">
    <property type="entry name" value="Mitochondrial_Carrier"/>
</dbReference>
<comment type="similarity">
    <text evidence="2 10">Belongs to the mitochondrial carrier (TC 2.A.29) family.</text>
</comment>
<comment type="subcellular location">
    <subcellularLocation>
        <location evidence="1">Mitochondrion membrane</location>
        <topology evidence="1">Multi-pass membrane protein</topology>
    </subcellularLocation>
</comment>
<dbReference type="Pfam" id="PF00153">
    <property type="entry name" value="Mito_carr"/>
    <property type="match status" value="3"/>
</dbReference>
<proteinExistence type="inferred from homology"/>
<dbReference type="PANTHER" id="PTHR45624:SF10">
    <property type="entry name" value="SLC (SOLUTE CARRIER) HOMOLOG"/>
    <property type="match status" value="1"/>
</dbReference>
<dbReference type="EMBL" id="KE346363">
    <property type="protein sequence ID" value="KJE92377.1"/>
    <property type="molecule type" value="Genomic_DNA"/>
</dbReference>